<proteinExistence type="predicted"/>
<comment type="caution">
    <text evidence="1">The sequence shown here is derived from an EMBL/GenBank/DDBJ whole genome shotgun (WGS) entry which is preliminary data.</text>
</comment>
<sequence length="237" mass="27184">MSGSTIQLRSLAFKLQEPRNQLCAGGKELMLDDFNNKRWLLDVEIESRLCRVLGWEWIDLLMALHFSASNCYGVLPPGWTDSYLHLFLLLSIVNYGCLIMLWNHSKYKEPTSLFEHFIVAGPHPDANLEKVEDAFAREKKWESDVEKSDLLDFKSIQRRAPSLTTLEPQILFKYPPGKRLAMRSKDLAAFCFPGGVKIFYCLRVCLGCSRVGKQKTRLLERTTSLSELNELVYGQVC</sequence>
<protein>
    <submittedName>
        <fullName evidence="1">Uncharacterized protein</fullName>
    </submittedName>
</protein>
<organism evidence="1 2">
    <name type="scientific">Salix brachista</name>
    <dbReference type="NCBI Taxonomy" id="2182728"/>
    <lineage>
        <taxon>Eukaryota</taxon>
        <taxon>Viridiplantae</taxon>
        <taxon>Streptophyta</taxon>
        <taxon>Embryophyta</taxon>
        <taxon>Tracheophyta</taxon>
        <taxon>Spermatophyta</taxon>
        <taxon>Magnoliopsida</taxon>
        <taxon>eudicotyledons</taxon>
        <taxon>Gunneridae</taxon>
        <taxon>Pentapetalae</taxon>
        <taxon>rosids</taxon>
        <taxon>fabids</taxon>
        <taxon>Malpighiales</taxon>
        <taxon>Salicaceae</taxon>
        <taxon>Saliceae</taxon>
        <taxon>Salix</taxon>
    </lineage>
</organism>
<evidence type="ECO:0000313" key="1">
    <source>
        <dbReference type="EMBL" id="KAB5569837.1"/>
    </source>
</evidence>
<dbReference type="EMBL" id="VDCV01000002">
    <property type="protein sequence ID" value="KAB5569837.1"/>
    <property type="molecule type" value="Genomic_DNA"/>
</dbReference>
<gene>
    <name evidence="1" type="ORF">DKX38_003630</name>
</gene>
<dbReference type="InterPro" id="IPR051942">
    <property type="entry name" value="DENN_domain_containing_2"/>
</dbReference>
<evidence type="ECO:0000313" key="2">
    <source>
        <dbReference type="Proteomes" id="UP000326939"/>
    </source>
</evidence>
<reference evidence="2" key="1">
    <citation type="journal article" date="2019" name="Gigascience">
        <title>De novo genome assembly of the endangered Acer yangbiense, a plant species with extremely small populations endemic to Yunnan Province, China.</title>
        <authorList>
            <person name="Yang J."/>
            <person name="Wariss H.M."/>
            <person name="Tao L."/>
            <person name="Zhang R."/>
            <person name="Yun Q."/>
            <person name="Hollingsworth P."/>
            <person name="Dao Z."/>
            <person name="Luo G."/>
            <person name="Guo H."/>
            <person name="Ma Y."/>
            <person name="Sun W."/>
        </authorList>
    </citation>
    <scope>NUCLEOTIDE SEQUENCE [LARGE SCALE GENOMIC DNA]</scope>
    <source>
        <strain evidence="2">cv. br00</strain>
    </source>
</reference>
<dbReference type="Proteomes" id="UP000326939">
    <property type="component" value="Chromosome 2"/>
</dbReference>
<name>A0A5N5NRX4_9ROSI</name>
<dbReference type="PANTHER" id="PTHR15288:SF0">
    <property type="entry name" value="UDENN DOMAIN-CONTAINING PROTEIN"/>
    <property type="match status" value="1"/>
</dbReference>
<accession>A0A5N5NRX4</accession>
<dbReference type="PANTHER" id="PTHR15288">
    <property type="entry name" value="DENN DOMAIN-CONTAINING PROTEIN 2"/>
    <property type="match status" value="1"/>
</dbReference>
<dbReference type="AlphaFoldDB" id="A0A5N5NRX4"/>
<keyword evidence="2" id="KW-1185">Reference proteome</keyword>